<feature type="transmembrane region" description="Helical" evidence="1">
    <location>
        <begin position="37"/>
        <end position="54"/>
    </location>
</feature>
<keyword evidence="1" id="KW-0472">Membrane</keyword>
<feature type="transmembrane region" description="Helical" evidence="1">
    <location>
        <begin position="108"/>
        <end position="127"/>
    </location>
</feature>
<keyword evidence="3" id="KW-1185">Reference proteome</keyword>
<evidence type="ECO:0000256" key="1">
    <source>
        <dbReference type="SAM" id="Phobius"/>
    </source>
</evidence>
<feature type="transmembrane region" description="Helical" evidence="1">
    <location>
        <begin position="12"/>
        <end position="30"/>
    </location>
</feature>
<sequence>MGQILFNFHDVILLMTTMQCLFFALILAITNEARSRGVFMLAAFLAVHASIPLHELILWGGQFKLYVREHWPQLYFIGATAYFLEGALLYLCLRSLVFKDFRFHPMQLWHLIPAGAFVVFLIVTFYSESTPVRMFLIKSERYVYDTGYVYADFLGRALRVVYGLLGLWVLYRYRQARLQSFSQLNQRDLKWLWGLVIAFTCVSVMEWLLSVAKVRNLSHPMDFKLFVQLGLTGYYLNFALMSLWVFIGVRYFSGFETVNEASTQHEKAALPAFESDPGIIADIDGRMRTQNCSPIPI</sequence>
<dbReference type="EMBL" id="AAOE01000022">
    <property type="protein sequence ID" value="EAR08308.1"/>
    <property type="molecule type" value="Genomic_DNA"/>
</dbReference>
<keyword evidence="1" id="KW-1133">Transmembrane helix</keyword>
<dbReference type="Proteomes" id="UP000005953">
    <property type="component" value="Unassembled WGS sequence"/>
</dbReference>
<feature type="transmembrane region" description="Helical" evidence="1">
    <location>
        <begin position="147"/>
        <end position="171"/>
    </location>
</feature>
<evidence type="ECO:0000313" key="2">
    <source>
        <dbReference type="EMBL" id="EAR08308.1"/>
    </source>
</evidence>
<feature type="transmembrane region" description="Helical" evidence="1">
    <location>
        <begin position="191"/>
        <end position="212"/>
    </location>
</feature>
<reference evidence="2 3" key="1">
    <citation type="submission" date="2006-02" db="EMBL/GenBank/DDBJ databases">
        <authorList>
            <person name="Pinhassi J."/>
            <person name="Pedros-Alio C."/>
            <person name="Ferriera S."/>
            <person name="Johnson J."/>
            <person name="Kravitz S."/>
            <person name="Halpern A."/>
            <person name="Remington K."/>
            <person name="Beeson K."/>
            <person name="Tran B."/>
            <person name="Rogers Y.-H."/>
            <person name="Friedman R."/>
            <person name="Venter J.C."/>
        </authorList>
    </citation>
    <scope>NUCLEOTIDE SEQUENCE [LARGE SCALE GENOMIC DNA]</scope>
    <source>
        <strain evidence="2 3">MED297</strain>
    </source>
</reference>
<dbReference type="AlphaFoldDB" id="A4BHQ3"/>
<protein>
    <submittedName>
        <fullName evidence="2">Uncharacterized protein</fullName>
    </submittedName>
</protein>
<name>A4BHQ3_9GAMM</name>
<dbReference type="RefSeq" id="WP_008046098.1">
    <property type="nucleotide sequence ID" value="NZ_CH724152.1"/>
</dbReference>
<feature type="transmembrane region" description="Helical" evidence="1">
    <location>
        <begin position="232"/>
        <end position="252"/>
    </location>
</feature>
<keyword evidence="1" id="KW-0812">Transmembrane</keyword>
<proteinExistence type="predicted"/>
<accession>A4BHQ3</accession>
<dbReference type="STRING" id="314283.MED297_09216"/>
<comment type="caution">
    <text evidence="2">The sequence shown here is derived from an EMBL/GenBank/DDBJ whole genome shotgun (WGS) entry which is preliminary data.</text>
</comment>
<gene>
    <name evidence="2" type="ORF">MED297_09216</name>
</gene>
<feature type="transmembrane region" description="Helical" evidence="1">
    <location>
        <begin position="74"/>
        <end position="96"/>
    </location>
</feature>
<dbReference type="OrthoDB" id="6866685at2"/>
<dbReference type="HOGENOM" id="CLU_041408_2_0_6"/>
<evidence type="ECO:0000313" key="3">
    <source>
        <dbReference type="Proteomes" id="UP000005953"/>
    </source>
</evidence>
<organism evidence="2 3">
    <name type="scientific">Reinekea blandensis MED297</name>
    <dbReference type="NCBI Taxonomy" id="314283"/>
    <lineage>
        <taxon>Bacteria</taxon>
        <taxon>Pseudomonadati</taxon>
        <taxon>Pseudomonadota</taxon>
        <taxon>Gammaproteobacteria</taxon>
        <taxon>Oceanospirillales</taxon>
        <taxon>Saccharospirillaceae</taxon>
        <taxon>Reinekea</taxon>
    </lineage>
</organism>